<accession>A0ABS6AUH9</accession>
<dbReference type="Proteomes" id="UP000733379">
    <property type="component" value="Unassembled WGS sequence"/>
</dbReference>
<dbReference type="EMBL" id="JAHKNI010000002">
    <property type="protein sequence ID" value="MBU3061538.1"/>
    <property type="molecule type" value="Genomic_DNA"/>
</dbReference>
<dbReference type="InterPro" id="IPR037523">
    <property type="entry name" value="VOC_core"/>
</dbReference>
<dbReference type="PROSITE" id="PS51819">
    <property type="entry name" value="VOC"/>
    <property type="match status" value="1"/>
</dbReference>
<dbReference type="Pfam" id="PF00903">
    <property type="entry name" value="Glyoxalase"/>
    <property type="match status" value="1"/>
</dbReference>
<evidence type="ECO:0000313" key="2">
    <source>
        <dbReference type="EMBL" id="MBU3061538.1"/>
    </source>
</evidence>
<feature type="domain" description="VOC" evidence="1">
    <location>
        <begin position="5"/>
        <end position="125"/>
    </location>
</feature>
<comment type="caution">
    <text evidence="2">The sequence shown here is derived from an EMBL/GenBank/DDBJ whole genome shotgun (WGS) entry which is preliminary data.</text>
</comment>
<reference evidence="2 3" key="1">
    <citation type="submission" date="2021-06" db="EMBL/GenBank/DDBJ databases">
        <title>Actinomycetes sequencing.</title>
        <authorList>
            <person name="Shan Q."/>
        </authorList>
    </citation>
    <scope>NUCLEOTIDE SEQUENCE [LARGE SCALE GENOMIC DNA]</scope>
    <source>
        <strain evidence="2 3">NEAU-G5</strain>
    </source>
</reference>
<dbReference type="InterPro" id="IPR029068">
    <property type="entry name" value="Glyas_Bleomycin-R_OHBP_Dase"/>
</dbReference>
<dbReference type="RefSeq" id="WP_215916406.1">
    <property type="nucleotide sequence ID" value="NZ_JAHKNI010000002.1"/>
</dbReference>
<gene>
    <name evidence="2" type="ORF">KO481_08380</name>
</gene>
<name>A0ABS6AUH9_9NOCA</name>
<evidence type="ECO:0000259" key="1">
    <source>
        <dbReference type="PROSITE" id="PS51819"/>
    </source>
</evidence>
<sequence length="179" mass="19248">MPIQRLNHAVLFVSDVERSAAFYSEVLGFRRLPGNFPGAVFLQAEGSANDHDLGLFQSPDPSTPHRTGRVGLYHLAWEVNTLAELQRVREALTAAGALTGASDHGSTKALYAADPDGIEFEVCWLVPDAAIETALANQTVASAPLDLAALIDTYGADTPGGPRTDHAVWRRLFAARPRD</sequence>
<proteinExistence type="predicted"/>
<dbReference type="PANTHER" id="PTHR43279:SF1">
    <property type="entry name" value="CATECHOL-2,3-DIOXYGENASE"/>
    <property type="match status" value="1"/>
</dbReference>
<keyword evidence="3" id="KW-1185">Reference proteome</keyword>
<dbReference type="SUPFAM" id="SSF54593">
    <property type="entry name" value="Glyoxalase/Bleomycin resistance protein/Dihydroxybiphenyl dioxygenase"/>
    <property type="match status" value="1"/>
</dbReference>
<evidence type="ECO:0000313" key="3">
    <source>
        <dbReference type="Proteomes" id="UP000733379"/>
    </source>
</evidence>
<dbReference type="PANTHER" id="PTHR43279">
    <property type="entry name" value="CATECHOL-2,3-DIOXYGENASE"/>
    <property type="match status" value="1"/>
</dbReference>
<dbReference type="Gene3D" id="3.10.180.10">
    <property type="entry name" value="2,3-Dihydroxybiphenyl 1,2-Dioxygenase, domain 1"/>
    <property type="match status" value="1"/>
</dbReference>
<dbReference type="InterPro" id="IPR004360">
    <property type="entry name" value="Glyas_Fos-R_dOase_dom"/>
</dbReference>
<protein>
    <submittedName>
        <fullName evidence="2">VOC family protein</fullName>
    </submittedName>
</protein>
<organism evidence="2 3">
    <name type="scientific">Nocardia albiluteola</name>
    <dbReference type="NCBI Taxonomy" id="2842303"/>
    <lineage>
        <taxon>Bacteria</taxon>
        <taxon>Bacillati</taxon>
        <taxon>Actinomycetota</taxon>
        <taxon>Actinomycetes</taxon>
        <taxon>Mycobacteriales</taxon>
        <taxon>Nocardiaceae</taxon>
        <taxon>Nocardia</taxon>
    </lineage>
</organism>